<accession>A0ABP8YGM6</accession>
<comment type="caution">
    <text evidence="2">The sequence shown here is derived from an EMBL/GenBank/DDBJ whole genome shotgun (WGS) entry which is preliminary data.</text>
</comment>
<feature type="compositionally biased region" description="Gly residues" evidence="1">
    <location>
        <begin position="1"/>
        <end position="12"/>
    </location>
</feature>
<dbReference type="EMBL" id="BAABKN010000005">
    <property type="protein sequence ID" value="GAA4727975.1"/>
    <property type="molecule type" value="Genomic_DNA"/>
</dbReference>
<evidence type="ECO:0000313" key="3">
    <source>
        <dbReference type="Proteomes" id="UP001499882"/>
    </source>
</evidence>
<reference evidence="3" key="1">
    <citation type="journal article" date="2019" name="Int. J. Syst. Evol. Microbiol.">
        <title>The Global Catalogue of Microorganisms (GCM) 10K type strain sequencing project: providing services to taxonomists for standard genome sequencing and annotation.</title>
        <authorList>
            <consortium name="The Broad Institute Genomics Platform"/>
            <consortium name="The Broad Institute Genome Sequencing Center for Infectious Disease"/>
            <person name="Wu L."/>
            <person name="Ma J."/>
        </authorList>
    </citation>
    <scope>NUCLEOTIDE SEQUENCE [LARGE SCALE GENOMIC DNA]</scope>
    <source>
        <strain evidence="3">JCM 18532</strain>
    </source>
</reference>
<evidence type="ECO:0000313" key="2">
    <source>
        <dbReference type="EMBL" id="GAA4727975.1"/>
    </source>
</evidence>
<keyword evidence="3" id="KW-1185">Reference proteome</keyword>
<evidence type="ECO:0000256" key="1">
    <source>
        <dbReference type="SAM" id="MobiDB-lite"/>
    </source>
</evidence>
<feature type="region of interest" description="Disordered" evidence="1">
    <location>
        <begin position="1"/>
        <end position="26"/>
    </location>
</feature>
<organism evidence="2 3">
    <name type="scientific">Nocardioides endophyticus</name>
    <dbReference type="NCBI Taxonomy" id="1353775"/>
    <lineage>
        <taxon>Bacteria</taxon>
        <taxon>Bacillati</taxon>
        <taxon>Actinomycetota</taxon>
        <taxon>Actinomycetes</taxon>
        <taxon>Propionibacteriales</taxon>
        <taxon>Nocardioidaceae</taxon>
        <taxon>Nocardioides</taxon>
    </lineage>
</organism>
<proteinExistence type="predicted"/>
<sequence>MNGSGTVGGLGRPVGMSDDTGRADGKEGLRLTGVEELAKRWWFWLRKLVDRALSGSRT</sequence>
<dbReference type="Proteomes" id="UP001499882">
    <property type="component" value="Unassembled WGS sequence"/>
</dbReference>
<protein>
    <submittedName>
        <fullName evidence="2">Uncharacterized protein</fullName>
    </submittedName>
</protein>
<gene>
    <name evidence="2" type="ORF">GCM10023350_08830</name>
</gene>
<name>A0ABP8YGM6_9ACTN</name>